<dbReference type="Proteomes" id="UP000186559">
    <property type="component" value="Chromosome"/>
</dbReference>
<keyword evidence="1" id="KW-1133">Transmembrane helix</keyword>
<dbReference type="Pfam" id="PF03170">
    <property type="entry name" value="BcsB"/>
    <property type="match status" value="2"/>
</dbReference>
<keyword evidence="1" id="KW-0812">Transmembrane</keyword>
<dbReference type="GO" id="GO:0030244">
    <property type="term" value="P:cellulose biosynthetic process"/>
    <property type="evidence" value="ECO:0007669"/>
    <property type="project" value="UniProtKB-KW"/>
</dbReference>
<evidence type="ECO:0000259" key="3">
    <source>
        <dbReference type="Pfam" id="PF20916"/>
    </source>
</evidence>
<dbReference type="UniPathway" id="UPA00694"/>
<dbReference type="Gene3D" id="3.30.379.20">
    <property type="match status" value="1"/>
</dbReference>
<dbReference type="InterPro" id="IPR018513">
    <property type="entry name" value="Cell_synthase_bac"/>
</dbReference>
<dbReference type="Gene3D" id="3.30.379.30">
    <property type="match status" value="1"/>
</dbReference>
<feature type="region of interest" description="Disordered" evidence="2">
    <location>
        <begin position="40"/>
        <end position="62"/>
    </location>
</feature>
<dbReference type="STRING" id="1229727.Ga0080559_TMP2108"/>
<evidence type="ECO:0000313" key="4">
    <source>
        <dbReference type="EMBL" id="APX22904.1"/>
    </source>
</evidence>
<dbReference type="Gene3D" id="2.60.120.260">
    <property type="entry name" value="Galactose-binding domain-like"/>
    <property type="match status" value="2"/>
</dbReference>
<sequence length="735" mass="79544" precursor="true">MNMKRHLLLFSAMMFVACTLFTAVEAQQILLDGVNNNGTTQNDRMRFGPGASDEDSLSDEPEVPETVMLPLRPLALKSGDTRVYRMSGQHEVARFGLFLPYAMDDVALHLATRSAIDVLPARSTVEVAVNGTAIGSIVPDNFERSQTDTLAIPAGALTAGRNVVTLTAKQVHRVFCGPDAAFSLWTEIGLGASGVEILFDDLPTDALGFLAASVAQLARDMPLETHMASEGFSLSDAAPLIDRFDGVFGPMPPEISIEDYYSVTSGASQLARITVLPSGMVMPEGPQFLRGGDGALVLMLERGDFERAGEILSDALPPQPENEALARLEPGRPTPLSELGVEGVRGYGRYIQENVPFLLPQNWLLLASQEGILQLDWRFDTGLPKGGLLLVKMNNTTIRLLPLDEPENAGRPLPTLRIPFRANLLQPGANRLTFEALVPGDPPDQACVPREAPIFEVSGGTRLFVPPSPSMSLPGIDRTLAEVAQSSIRLSEAAEERLPLGLFPRLSSVLSGLSVRGDPDTPPEVRLTIGVPSDLDALSGDVVNGHQSELAKLFDTDDAEPVEQGDAWSRLKGESWLSDVIRPENLSALPAQVTEWLRAIWTGTGSELKEWLSSRSAEAVFLQPDMQRPEEIWLILKPGADHQHIVASLAETRQTFRGPKAQVSVFSPLTGWESWQAPNRPLQLHEALTPGNARAVVGNFVTIIPGRFIAPLLVLTALASAVALAIAVMTRRKRK</sequence>
<dbReference type="GO" id="GO:0006011">
    <property type="term" value="P:UDP-alpha-D-glucose metabolic process"/>
    <property type="evidence" value="ECO:0007669"/>
    <property type="project" value="InterPro"/>
</dbReference>
<keyword evidence="1" id="KW-0997">Cell inner membrane</keyword>
<gene>
    <name evidence="4" type="ORF">Ga0080559_TMP2108</name>
</gene>
<dbReference type="PROSITE" id="PS51257">
    <property type="entry name" value="PROKAR_LIPOPROTEIN"/>
    <property type="match status" value="1"/>
</dbReference>
<comment type="subcellular location">
    <subcellularLocation>
        <location evidence="1">Cell inner membrane</location>
    </subcellularLocation>
</comment>
<dbReference type="AlphaFoldDB" id="A0A1U7D411"/>
<dbReference type="Pfam" id="PF20916">
    <property type="entry name" value="BscB_a-b"/>
    <property type="match status" value="1"/>
</dbReference>
<comment type="subunit">
    <text evidence="1">Tightly associated with the cellulose synthase catalytic subunit.</text>
</comment>
<feature type="chain" id="PRO_5015216271" description="Cyclic di-GMP-binding protein" evidence="1">
    <location>
        <begin position="23"/>
        <end position="735"/>
    </location>
</feature>
<keyword evidence="1" id="KW-0732">Signal</keyword>
<evidence type="ECO:0000256" key="2">
    <source>
        <dbReference type="SAM" id="MobiDB-lite"/>
    </source>
</evidence>
<protein>
    <recommendedName>
        <fullName evidence="1">Cyclic di-GMP-binding protein</fullName>
    </recommendedName>
    <alternativeName>
        <fullName evidence="1">Cellulose synthase regulatory subunit</fullName>
    </alternativeName>
</protein>
<keyword evidence="1" id="KW-1003">Cell membrane</keyword>
<feature type="transmembrane region" description="Helical" evidence="1">
    <location>
        <begin position="708"/>
        <end position="729"/>
    </location>
</feature>
<feature type="domain" description="Cellulose synthase subunit B-like C-terminal" evidence="3">
    <location>
        <begin position="603"/>
        <end position="731"/>
    </location>
</feature>
<keyword evidence="1" id="KW-0135">Cellulose biosynthesis</keyword>
<evidence type="ECO:0000256" key="1">
    <source>
        <dbReference type="RuleBase" id="RU365021"/>
    </source>
</evidence>
<reference evidence="4 5" key="1">
    <citation type="submission" date="2016-03" db="EMBL/GenBank/DDBJ databases">
        <title>Deep-sea bacteria in the southern Pacific.</title>
        <authorList>
            <person name="Tang K."/>
        </authorList>
    </citation>
    <scope>NUCLEOTIDE SEQUENCE [LARGE SCALE GENOMIC DNA]</scope>
    <source>
        <strain evidence="4 5">JLT2016</strain>
    </source>
</reference>
<comment type="function">
    <text evidence="1">Binds the cellulose synthase activator, bis-(3'-5') cyclic diguanylic acid (c-di-GMP).</text>
</comment>
<keyword evidence="1" id="KW-0472">Membrane</keyword>
<accession>A0A1U7D411</accession>
<dbReference type="GO" id="GO:0005886">
    <property type="term" value="C:plasma membrane"/>
    <property type="evidence" value="ECO:0007669"/>
    <property type="project" value="UniProtKB-SubCell"/>
</dbReference>
<keyword evidence="5" id="KW-1185">Reference proteome</keyword>
<proteinExistence type="inferred from homology"/>
<dbReference type="KEGG" id="tpro:Ga0080559_TMP2108"/>
<keyword evidence="1" id="KW-0973">c-di-GMP</keyword>
<feature type="signal peptide" evidence="1">
    <location>
        <begin position="1"/>
        <end position="22"/>
    </location>
</feature>
<feature type="compositionally biased region" description="Acidic residues" evidence="2">
    <location>
        <begin position="52"/>
        <end position="62"/>
    </location>
</feature>
<comment type="pathway">
    <text evidence="1">Glycan metabolism; bacterial cellulose biosynthesis.</text>
</comment>
<organism evidence="4 5">
    <name type="scientific">Salipiger profundus</name>
    <dbReference type="NCBI Taxonomy" id="1229727"/>
    <lineage>
        <taxon>Bacteria</taxon>
        <taxon>Pseudomonadati</taxon>
        <taxon>Pseudomonadota</taxon>
        <taxon>Alphaproteobacteria</taxon>
        <taxon>Rhodobacterales</taxon>
        <taxon>Roseobacteraceae</taxon>
        <taxon>Salipiger</taxon>
    </lineage>
</organism>
<dbReference type="EMBL" id="CP014796">
    <property type="protein sequence ID" value="APX22904.1"/>
    <property type="molecule type" value="Genomic_DNA"/>
</dbReference>
<evidence type="ECO:0000313" key="5">
    <source>
        <dbReference type="Proteomes" id="UP000186559"/>
    </source>
</evidence>
<dbReference type="InterPro" id="IPR048861">
    <property type="entry name" value="BscB-like_C"/>
</dbReference>
<name>A0A1U7D411_9RHOB</name>
<comment type="similarity">
    <text evidence="1">Belongs to the AcsB/BcsB family.</text>
</comment>